<proteinExistence type="predicted"/>
<feature type="signal peptide" evidence="1">
    <location>
        <begin position="1"/>
        <end position="21"/>
    </location>
</feature>
<evidence type="ECO:0000313" key="2">
    <source>
        <dbReference type="EMBL" id="MBW71558.1"/>
    </source>
</evidence>
<name>A0A2M4D382_ANODA</name>
<dbReference type="EMBL" id="GGFL01007380">
    <property type="protein sequence ID" value="MBW71558.1"/>
    <property type="molecule type" value="Transcribed_RNA"/>
</dbReference>
<sequence>MVHIELLGARFAAALLRALVAANLDRTLEVHLHRVRELEGLEVGVRQYRGGCTEVFDLGEARHQLRARHATTLIDQLDRCPLAIVRHTVAHQHIELAVVVLDREHHRHGLTDLHQTRHLRRPRTLTDLDLHPATDVVTGKVGPYHVQHIDRERPERDRFLVLIVPGAAQLPGLIPHLLHLRIVLQHDDVLEVRAGVGVGTGVSVVQDVVRVAGRTALVDTDVEAGRRLAEPGRQMNAVDVAVVALGEDDAEEGLVELDVHLHALLFALHVQRHDLGHVLER</sequence>
<organism evidence="2">
    <name type="scientific">Anopheles darlingi</name>
    <name type="common">Mosquito</name>
    <dbReference type="NCBI Taxonomy" id="43151"/>
    <lineage>
        <taxon>Eukaryota</taxon>
        <taxon>Metazoa</taxon>
        <taxon>Ecdysozoa</taxon>
        <taxon>Arthropoda</taxon>
        <taxon>Hexapoda</taxon>
        <taxon>Insecta</taxon>
        <taxon>Pterygota</taxon>
        <taxon>Neoptera</taxon>
        <taxon>Endopterygota</taxon>
        <taxon>Diptera</taxon>
        <taxon>Nematocera</taxon>
        <taxon>Culicoidea</taxon>
        <taxon>Culicidae</taxon>
        <taxon>Anophelinae</taxon>
        <taxon>Anopheles</taxon>
    </lineage>
</organism>
<feature type="chain" id="PRO_5014888975" evidence="1">
    <location>
        <begin position="22"/>
        <end position="281"/>
    </location>
</feature>
<dbReference type="AlphaFoldDB" id="A0A2M4D382"/>
<accession>A0A2M4D382</accession>
<keyword evidence="1" id="KW-0732">Signal</keyword>
<reference evidence="2" key="1">
    <citation type="submission" date="2018-01" db="EMBL/GenBank/DDBJ databases">
        <title>An insight into the sialome of Amazonian anophelines.</title>
        <authorList>
            <person name="Ribeiro J.M."/>
            <person name="Scarpassa V."/>
            <person name="Calvo E."/>
        </authorList>
    </citation>
    <scope>NUCLEOTIDE SEQUENCE</scope>
</reference>
<protein>
    <submittedName>
        <fullName evidence="2">Putative secreted protein</fullName>
    </submittedName>
</protein>
<evidence type="ECO:0000256" key="1">
    <source>
        <dbReference type="SAM" id="SignalP"/>
    </source>
</evidence>